<comment type="caution">
    <text evidence="2">The sequence shown here is derived from an EMBL/GenBank/DDBJ whole genome shotgun (WGS) entry which is preliminary data.</text>
</comment>
<dbReference type="Proteomes" id="UP000823388">
    <property type="component" value="Chromosome 2N"/>
</dbReference>
<evidence type="ECO:0000313" key="3">
    <source>
        <dbReference type="Proteomes" id="UP000823388"/>
    </source>
</evidence>
<gene>
    <name evidence="2" type="ORF">PVAP13_2NG186900</name>
</gene>
<accession>A0A8T0V9M0</accession>
<reference evidence="2" key="1">
    <citation type="submission" date="2020-05" db="EMBL/GenBank/DDBJ databases">
        <title>WGS assembly of Panicum virgatum.</title>
        <authorList>
            <person name="Lovell J.T."/>
            <person name="Jenkins J."/>
            <person name="Shu S."/>
            <person name="Juenger T.E."/>
            <person name="Schmutz J."/>
        </authorList>
    </citation>
    <scope>NUCLEOTIDE SEQUENCE</scope>
    <source>
        <strain evidence="2">AP13</strain>
    </source>
</reference>
<keyword evidence="3" id="KW-1185">Reference proteome</keyword>
<feature type="region of interest" description="Disordered" evidence="1">
    <location>
        <begin position="82"/>
        <end position="127"/>
    </location>
</feature>
<dbReference type="EMBL" id="CM029040">
    <property type="protein sequence ID" value="KAG2631338.1"/>
    <property type="molecule type" value="Genomic_DNA"/>
</dbReference>
<evidence type="ECO:0000256" key="1">
    <source>
        <dbReference type="SAM" id="MobiDB-lite"/>
    </source>
</evidence>
<name>A0A8T0V9M0_PANVG</name>
<proteinExistence type="predicted"/>
<evidence type="ECO:0000313" key="2">
    <source>
        <dbReference type="EMBL" id="KAG2631338.1"/>
    </source>
</evidence>
<protein>
    <submittedName>
        <fullName evidence="2">Uncharacterized protein</fullName>
    </submittedName>
</protein>
<sequence length="178" mass="19716">MPLNTFAKEFFCSNGSIVIAHPQIKKGNTAWRLVSDGHPAALSRTVAPPPTPCPHGLTWLPPRSRLPRQRLRQRLVARRPRLGPSALPFAPPPPCSSLPVSSGRDQPLLGLRSSRTPPPPHHRLRVPRKVPRLPPFSAPCSLPGFPSPPPVRRNAAATGKEEKLACWFRVCCLSRLWW</sequence>
<organism evidence="2 3">
    <name type="scientific">Panicum virgatum</name>
    <name type="common">Blackwell switchgrass</name>
    <dbReference type="NCBI Taxonomy" id="38727"/>
    <lineage>
        <taxon>Eukaryota</taxon>
        <taxon>Viridiplantae</taxon>
        <taxon>Streptophyta</taxon>
        <taxon>Embryophyta</taxon>
        <taxon>Tracheophyta</taxon>
        <taxon>Spermatophyta</taxon>
        <taxon>Magnoliopsida</taxon>
        <taxon>Liliopsida</taxon>
        <taxon>Poales</taxon>
        <taxon>Poaceae</taxon>
        <taxon>PACMAD clade</taxon>
        <taxon>Panicoideae</taxon>
        <taxon>Panicodae</taxon>
        <taxon>Paniceae</taxon>
        <taxon>Panicinae</taxon>
        <taxon>Panicum</taxon>
        <taxon>Panicum sect. Hiantes</taxon>
    </lineage>
</organism>
<dbReference type="AlphaFoldDB" id="A0A8T0V9M0"/>